<sequence>MLARFALTQRKCISRGFAFTAIQRTAEAAAAATTSSTASEVTQQAKQKTITSSAAQGAVLKGLNIYKEGKDPVALKDEEYPGWLWTLLDVVPEEVKEERVRQRLQRSREIKEANFMKSKKK</sequence>
<evidence type="ECO:0000313" key="2">
    <source>
        <dbReference type="Proteomes" id="UP001150581"/>
    </source>
</evidence>
<proteinExistence type="predicted"/>
<gene>
    <name evidence="1" type="ORF">LPJ66_008676</name>
</gene>
<keyword evidence="2" id="KW-1185">Reference proteome</keyword>
<reference evidence="1" key="1">
    <citation type="submission" date="2022-07" db="EMBL/GenBank/DDBJ databases">
        <title>Phylogenomic reconstructions and comparative analyses of Kickxellomycotina fungi.</title>
        <authorList>
            <person name="Reynolds N.K."/>
            <person name="Stajich J.E."/>
            <person name="Barry K."/>
            <person name="Grigoriev I.V."/>
            <person name="Crous P."/>
            <person name="Smith M.E."/>
        </authorList>
    </citation>
    <scope>NUCLEOTIDE SEQUENCE</scope>
    <source>
        <strain evidence="1">Benny 63K</strain>
    </source>
</reference>
<accession>A0ACC1I5D8</accession>
<evidence type="ECO:0000313" key="1">
    <source>
        <dbReference type="EMBL" id="KAJ1888236.1"/>
    </source>
</evidence>
<dbReference type="Proteomes" id="UP001150581">
    <property type="component" value="Unassembled WGS sequence"/>
</dbReference>
<organism evidence="1 2">
    <name type="scientific">Kickxella alabastrina</name>
    <dbReference type="NCBI Taxonomy" id="61397"/>
    <lineage>
        <taxon>Eukaryota</taxon>
        <taxon>Fungi</taxon>
        <taxon>Fungi incertae sedis</taxon>
        <taxon>Zoopagomycota</taxon>
        <taxon>Kickxellomycotina</taxon>
        <taxon>Kickxellomycetes</taxon>
        <taxon>Kickxellales</taxon>
        <taxon>Kickxellaceae</taxon>
        <taxon>Kickxella</taxon>
    </lineage>
</organism>
<protein>
    <submittedName>
        <fullName evidence="1">Uncharacterized protein</fullName>
    </submittedName>
</protein>
<name>A0ACC1I5D8_9FUNG</name>
<comment type="caution">
    <text evidence="1">The sequence shown here is derived from an EMBL/GenBank/DDBJ whole genome shotgun (WGS) entry which is preliminary data.</text>
</comment>
<dbReference type="EMBL" id="JANBPG010001798">
    <property type="protein sequence ID" value="KAJ1888236.1"/>
    <property type="molecule type" value="Genomic_DNA"/>
</dbReference>